<reference evidence="1" key="1">
    <citation type="journal article" date="2015" name="Nature">
        <title>Complex archaea that bridge the gap between prokaryotes and eukaryotes.</title>
        <authorList>
            <person name="Spang A."/>
            <person name="Saw J.H."/>
            <person name="Jorgensen S.L."/>
            <person name="Zaremba-Niedzwiedzka K."/>
            <person name="Martijn J."/>
            <person name="Lind A.E."/>
            <person name="van Eijk R."/>
            <person name="Schleper C."/>
            <person name="Guy L."/>
            <person name="Ettema T.J."/>
        </authorList>
    </citation>
    <scope>NUCLEOTIDE SEQUENCE</scope>
</reference>
<dbReference type="AlphaFoldDB" id="A0A0F9B3J7"/>
<dbReference type="EMBL" id="LAZR01039763">
    <property type="protein sequence ID" value="KKL16195.1"/>
    <property type="molecule type" value="Genomic_DNA"/>
</dbReference>
<evidence type="ECO:0000313" key="1">
    <source>
        <dbReference type="EMBL" id="KKL16195.1"/>
    </source>
</evidence>
<protein>
    <submittedName>
        <fullName evidence="1">Uncharacterized protein</fullName>
    </submittedName>
</protein>
<sequence>MNIQQRIKSKIKRLVNNFLKIKNVKNPLNVSIEEYFDNYILAFRINENESSYIGISFLDKNFEEIGDFKKIDVESDKAQDPRIFKFKNDYFLIYNDVLPIEHFARAMHLAKINLKNFIIDYRTVLDQHIKAVEKNFPDIDKFSIEKNPLAKKFFQKYGLLWGH</sequence>
<organism evidence="1">
    <name type="scientific">marine sediment metagenome</name>
    <dbReference type="NCBI Taxonomy" id="412755"/>
    <lineage>
        <taxon>unclassified sequences</taxon>
        <taxon>metagenomes</taxon>
        <taxon>ecological metagenomes</taxon>
    </lineage>
</organism>
<gene>
    <name evidence="1" type="ORF">LCGC14_2498010</name>
</gene>
<proteinExistence type="predicted"/>
<name>A0A0F9B3J7_9ZZZZ</name>
<accession>A0A0F9B3J7</accession>
<comment type="caution">
    <text evidence="1">The sequence shown here is derived from an EMBL/GenBank/DDBJ whole genome shotgun (WGS) entry which is preliminary data.</text>
</comment>